<dbReference type="PANTHER" id="PTHR43333">
    <property type="entry name" value="2-HACID_DH_C DOMAIN-CONTAINING PROTEIN"/>
    <property type="match status" value="1"/>
</dbReference>
<protein>
    <submittedName>
        <fullName evidence="4">D-isomer specific 2-hydroxyacid dehydrogenase-like protein</fullName>
    </submittedName>
</protein>
<dbReference type="EMBL" id="SMAN01000026">
    <property type="protein sequence ID" value="TCT17933.1"/>
    <property type="molecule type" value="Genomic_DNA"/>
</dbReference>
<feature type="domain" description="D-isomer specific 2-hydroxyacid dehydrogenase NAD-binding" evidence="3">
    <location>
        <begin position="104"/>
        <end position="223"/>
    </location>
</feature>
<evidence type="ECO:0000256" key="1">
    <source>
        <dbReference type="ARBA" id="ARBA00023002"/>
    </source>
</evidence>
<keyword evidence="1" id="KW-0560">Oxidoreductase</keyword>
<evidence type="ECO:0000313" key="4">
    <source>
        <dbReference type="EMBL" id="TCT17933.1"/>
    </source>
</evidence>
<dbReference type="InterPro" id="IPR036291">
    <property type="entry name" value="NAD(P)-bd_dom_sf"/>
</dbReference>
<dbReference type="Proteomes" id="UP000294650">
    <property type="component" value="Unassembled WGS sequence"/>
</dbReference>
<dbReference type="AlphaFoldDB" id="A0A4R3MPZ9"/>
<comment type="caution">
    <text evidence="4">The sequence shown here is derived from an EMBL/GenBank/DDBJ whole genome shotgun (WGS) entry which is preliminary data.</text>
</comment>
<evidence type="ECO:0000313" key="5">
    <source>
        <dbReference type="Proteomes" id="UP000294650"/>
    </source>
</evidence>
<accession>A0A4R3MPZ9</accession>
<name>A0A4R3MPZ9_9BACI</name>
<dbReference type="GO" id="GO:0051287">
    <property type="term" value="F:NAD binding"/>
    <property type="evidence" value="ECO:0007669"/>
    <property type="project" value="InterPro"/>
</dbReference>
<dbReference type="SUPFAM" id="SSF51735">
    <property type="entry name" value="NAD(P)-binding Rossmann-fold domains"/>
    <property type="match status" value="1"/>
</dbReference>
<evidence type="ECO:0000259" key="3">
    <source>
        <dbReference type="Pfam" id="PF02826"/>
    </source>
</evidence>
<proteinExistence type="predicted"/>
<keyword evidence="2" id="KW-0520">NAD</keyword>
<gene>
    <name evidence="4" type="ORF">EDD68_1266</name>
</gene>
<evidence type="ECO:0000256" key="2">
    <source>
        <dbReference type="ARBA" id="ARBA00023027"/>
    </source>
</evidence>
<dbReference type="SUPFAM" id="SSF52283">
    <property type="entry name" value="Formate/glycerate dehydrogenase catalytic domain-like"/>
    <property type="match status" value="1"/>
</dbReference>
<sequence length="223" mass="25830">MLVITSCNIKENLKEKLIRQYPEATFRFYNNIHEAEKDLPEAEILLTYGEDLTDEHIELANRLKWIMVLSAGVERMPFQIIKEKNIMVTNSRGIHKTPMAEYVISMLLQVSRKAKQLFLNEQAHQWDRRVTMEEITGKTMLIAGSGAIGQEVARVAKAFRMKTIGVSRSGKPVPHFDEVHQKDDFMALLPEADFVISILPSTRETHRFFRKVHFRAMKKEAIF</sequence>
<organism evidence="4 5">
    <name type="scientific">Melghiribacillus thermohalophilus</name>
    <dbReference type="NCBI Taxonomy" id="1324956"/>
    <lineage>
        <taxon>Bacteria</taxon>
        <taxon>Bacillati</taxon>
        <taxon>Bacillota</taxon>
        <taxon>Bacilli</taxon>
        <taxon>Bacillales</taxon>
        <taxon>Bacillaceae</taxon>
        <taxon>Melghiribacillus</taxon>
    </lineage>
</organism>
<dbReference type="InterPro" id="IPR006140">
    <property type="entry name" value="D-isomer_DH_NAD-bd"/>
</dbReference>
<keyword evidence="5" id="KW-1185">Reference proteome</keyword>
<dbReference type="Gene3D" id="3.40.50.720">
    <property type="entry name" value="NAD(P)-binding Rossmann-like Domain"/>
    <property type="match status" value="2"/>
</dbReference>
<dbReference type="GO" id="GO:0016616">
    <property type="term" value="F:oxidoreductase activity, acting on the CH-OH group of donors, NAD or NADP as acceptor"/>
    <property type="evidence" value="ECO:0007669"/>
    <property type="project" value="InterPro"/>
</dbReference>
<dbReference type="PANTHER" id="PTHR43333:SF1">
    <property type="entry name" value="D-ISOMER SPECIFIC 2-HYDROXYACID DEHYDROGENASE NAD-BINDING DOMAIN-CONTAINING PROTEIN"/>
    <property type="match status" value="1"/>
</dbReference>
<reference evidence="4 5" key="1">
    <citation type="submission" date="2019-03" db="EMBL/GenBank/DDBJ databases">
        <title>Genomic Encyclopedia of Type Strains, Phase IV (KMG-IV): sequencing the most valuable type-strain genomes for metagenomic binning, comparative biology and taxonomic classification.</title>
        <authorList>
            <person name="Goeker M."/>
        </authorList>
    </citation>
    <scope>NUCLEOTIDE SEQUENCE [LARGE SCALE GENOMIC DNA]</scope>
    <source>
        <strain evidence="4 5">DSM 25894</strain>
    </source>
</reference>
<dbReference type="Pfam" id="PF02826">
    <property type="entry name" value="2-Hacid_dh_C"/>
    <property type="match status" value="1"/>
</dbReference>